<evidence type="ECO:0000313" key="9">
    <source>
        <dbReference type="EMBL" id="KZD23971.1"/>
    </source>
</evidence>
<dbReference type="PANTHER" id="PTHR42926">
    <property type="match status" value="1"/>
</dbReference>
<dbReference type="GO" id="GO:0016787">
    <property type="term" value="F:hydrolase activity"/>
    <property type="evidence" value="ECO:0007669"/>
    <property type="project" value="UniProtKB-KW"/>
</dbReference>
<dbReference type="InterPro" id="IPR014774">
    <property type="entry name" value="KaiC-like_dom"/>
</dbReference>
<feature type="region of interest" description="Disordered" evidence="7">
    <location>
        <begin position="475"/>
        <end position="495"/>
    </location>
</feature>
<keyword evidence="4" id="KW-0677">Repeat</keyword>
<protein>
    <recommendedName>
        <fullName evidence="1">non-specific serine/threonine protein kinase</fullName>
        <ecNumber evidence="1">2.7.11.1</ecNumber>
    </recommendedName>
</protein>
<sequence length="495" mass="53723">MSGDNGRFATGVPGLDAILGGGVFDGGIYIIQGAPGAGKTILGNQICFAQAAQGRNALYITLLAESHARMIGHMRRMTFFDEAAIPDRMSYVGAFKTLEDDGLRGLLDVVRREVRTRKASILVLDGLITVHEKARSELELKKFIHELQTQAAFSNCTMFLLTSAFDADAHPPEHTMVDGLIELQSALHGRRAERSLQVHKLRGTWFMGGKHSYRITENGHAIYPRIEALLETPSVWDSADGPMVSVGIAGVDKMLGGGVDTHSVTVVLGPSGSGKTTAGLQFLTGGPANEPAMLFGFHENPMALRIKADSLKLPLKSRGDKVTLMWRPQTEAVLDEVATELLSTIRQNRVRRLVIDGIEGFSKLTDEKERIGSFLSALCNELRALGVTTLATAETDHAGMTPGQPLKGVNQTGLSAVAENIIALHLAALRSENHRLMTILKSRDRRTDMRMRRFEILDGGIVLDADFQSAERILRDISSQGPAPTPSTDLKLTGE</sequence>
<dbReference type="RefSeq" id="WP_068731405.1">
    <property type="nucleotide sequence ID" value="NZ_LVYV01000006.1"/>
</dbReference>
<evidence type="ECO:0000256" key="1">
    <source>
        <dbReference type="ARBA" id="ARBA00012513"/>
    </source>
</evidence>
<reference evidence="9 10" key="1">
    <citation type="submission" date="2016-03" db="EMBL/GenBank/DDBJ databases">
        <title>Microsymbionts genomes from the relict species Vavilovia formosa (Stev.) Fed.</title>
        <authorList>
            <person name="Kopat V."/>
            <person name="Chirak E."/>
            <person name="Kimeklis A."/>
            <person name="Andronov E."/>
        </authorList>
    </citation>
    <scope>NUCLEOTIDE SEQUENCE [LARGE SCALE GENOMIC DNA]</scope>
    <source>
        <strain evidence="9 10">Vaf07</strain>
    </source>
</reference>
<dbReference type="GO" id="GO:0005524">
    <property type="term" value="F:ATP binding"/>
    <property type="evidence" value="ECO:0007669"/>
    <property type="project" value="InterPro"/>
</dbReference>
<evidence type="ECO:0000256" key="5">
    <source>
        <dbReference type="ARBA" id="ARBA00022777"/>
    </source>
</evidence>
<keyword evidence="10" id="KW-1185">Reference proteome</keyword>
<keyword evidence="6" id="KW-0378">Hydrolase</keyword>
<dbReference type="InterPro" id="IPR010624">
    <property type="entry name" value="KaiC_dom"/>
</dbReference>
<dbReference type="Proteomes" id="UP000076574">
    <property type="component" value="Unassembled WGS sequence"/>
</dbReference>
<organism evidence="9 10">
    <name type="scientific">Tardiphaga robiniae</name>
    <dbReference type="NCBI Taxonomy" id="943830"/>
    <lineage>
        <taxon>Bacteria</taxon>
        <taxon>Pseudomonadati</taxon>
        <taxon>Pseudomonadota</taxon>
        <taxon>Alphaproteobacteria</taxon>
        <taxon>Hyphomicrobiales</taxon>
        <taxon>Nitrobacteraceae</taxon>
        <taxon>Tardiphaga</taxon>
    </lineage>
</organism>
<accession>A0A161R4K5</accession>
<dbReference type="InterPro" id="IPR030665">
    <property type="entry name" value="KaiC"/>
</dbReference>
<dbReference type="Pfam" id="PF06745">
    <property type="entry name" value="ATPase"/>
    <property type="match status" value="2"/>
</dbReference>
<feature type="compositionally biased region" description="Polar residues" evidence="7">
    <location>
        <begin position="477"/>
        <end position="495"/>
    </location>
</feature>
<comment type="caution">
    <text evidence="9">The sequence shown here is derived from an EMBL/GenBank/DDBJ whole genome shotgun (WGS) entry which is preliminary data.</text>
</comment>
<dbReference type="InterPro" id="IPR027417">
    <property type="entry name" value="P-loop_NTPase"/>
</dbReference>
<dbReference type="PIRSF" id="PIRSF039117">
    <property type="entry name" value="KaiC"/>
    <property type="match status" value="1"/>
</dbReference>
<gene>
    <name evidence="9" type="ORF">A4A58_24245</name>
</gene>
<dbReference type="PANTHER" id="PTHR42926:SF1">
    <property type="entry name" value="CIRCADIAN CLOCK OSCILLATOR PROTEIN KAIC 1"/>
    <property type="match status" value="1"/>
</dbReference>
<evidence type="ECO:0000256" key="3">
    <source>
        <dbReference type="ARBA" id="ARBA00022679"/>
    </source>
</evidence>
<dbReference type="EC" id="2.7.11.1" evidence="1"/>
<evidence type="ECO:0000256" key="7">
    <source>
        <dbReference type="SAM" id="MobiDB-lite"/>
    </source>
</evidence>
<keyword evidence="2" id="KW-0597">Phosphoprotein</keyword>
<dbReference type="OrthoDB" id="9787927at2"/>
<feature type="domain" description="KaiC" evidence="8">
    <location>
        <begin position="6"/>
        <end position="236"/>
    </location>
</feature>
<dbReference type="PROSITE" id="PS51146">
    <property type="entry name" value="KAIC"/>
    <property type="match status" value="2"/>
</dbReference>
<keyword evidence="5" id="KW-0418">Kinase</keyword>
<evidence type="ECO:0000256" key="2">
    <source>
        <dbReference type="ARBA" id="ARBA00022553"/>
    </source>
</evidence>
<keyword evidence="3" id="KW-0808">Transferase</keyword>
<evidence type="ECO:0000259" key="8">
    <source>
        <dbReference type="PROSITE" id="PS51146"/>
    </source>
</evidence>
<name>A0A161R4K5_9BRAD</name>
<evidence type="ECO:0000256" key="6">
    <source>
        <dbReference type="ARBA" id="ARBA00022801"/>
    </source>
</evidence>
<dbReference type="GO" id="GO:0004674">
    <property type="term" value="F:protein serine/threonine kinase activity"/>
    <property type="evidence" value="ECO:0007669"/>
    <property type="project" value="UniProtKB-EC"/>
</dbReference>
<proteinExistence type="predicted"/>
<dbReference type="SUPFAM" id="SSF52540">
    <property type="entry name" value="P-loop containing nucleoside triphosphate hydrolases"/>
    <property type="match status" value="2"/>
</dbReference>
<dbReference type="Gene3D" id="3.40.50.300">
    <property type="entry name" value="P-loop containing nucleotide triphosphate hydrolases"/>
    <property type="match status" value="2"/>
</dbReference>
<dbReference type="InterPro" id="IPR051347">
    <property type="entry name" value="Circadian_clock_KaiC-rel"/>
</dbReference>
<evidence type="ECO:0000313" key="10">
    <source>
        <dbReference type="Proteomes" id="UP000076574"/>
    </source>
</evidence>
<dbReference type="AlphaFoldDB" id="A0A161R4K5"/>
<dbReference type="STRING" id="943830.A4A58_24245"/>
<dbReference type="EMBL" id="LVYV01000006">
    <property type="protein sequence ID" value="KZD23971.1"/>
    <property type="molecule type" value="Genomic_DNA"/>
</dbReference>
<evidence type="ECO:0000256" key="4">
    <source>
        <dbReference type="ARBA" id="ARBA00022737"/>
    </source>
</evidence>
<feature type="domain" description="KaiC" evidence="8">
    <location>
        <begin position="242"/>
        <end position="480"/>
    </location>
</feature>